<dbReference type="EMBL" id="BK015338">
    <property type="protein sequence ID" value="DAE02000.1"/>
    <property type="molecule type" value="Genomic_DNA"/>
</dbReference>
<protein>
    <submittedName>
        <fullName evidence="1">Uncharacterized protein</fullName>
    </submittedName>
</protein>
<sequence length="110" mass="12636">MSDLLIELHELRRGMNQALRIAKERGMDLAKKEATYKVAKGKLVLCEREKKTPVSVINDIVLGDPIISELRQERDIAKALYINAQEAINVRKLELRIVEAQLGREWNEVK</sequence>
<organism evidence="1">
    <name type="scientific">Siphoviridae sp. ctiam3</name>
    <dbReference type="NCBI Taxonomy" id="2825624"/>
    <lineage>
        <taxon>Viruses</taxon>
        <taxon>Duplodnaviria</taxon>
        <taxon>Heunggongvirae</taxon>
        <taxon>Uroviricota</taxon>
        <taxon>Caudoviricetes</taxon>
    </lineage>
</organism>
<accession>A0A8S5P5T3</accession>
<proteinExistence type="predicted"/>
<reference evidence="1" key="1">
    <citation type="journal article" date="2021" name="Proc. Natl. Acad. Sci. U.S.A.">
        <title>A Catalog of Tens of Thousands of Viruses from Human Metagenomes Reveals Hidden Associations with Chronic Diseases.</title>
        <authorList>
            <person name="Tisza M.J."/>
            <person name="Buck C.B."/>
        </authorList>
    </citation>
    <scope>NUCLEOTIDE SEQUENCE</scope>
    <source>
        <strain evidence="1">Ctiam3</strain>
    </source>
</reference>
<name>A0A8S5P5T3_9CAUD</name>
<evidence type="ECO:0000313" key="1">
    <source>
        <dbReference type="EMBL" id="DAE02000.1"/>
    </source>
</evidence>